<evidence type="ECO:0000256" key="3">
    <source>
        <dbReference type="ARBA" id="ARBA00023054"/>
    </source>
</evidence>
<name>A0A9D5X3S4_9ACTN</name>
<organism evidence="6 7">
    <name type="scientific">Lancefieldella parvula</name>
    <dbReference type="NCBI Taxonomy" id="1382"/>
    <lineage>
        <taxon>Bacteria</taxon>
        <taxon>Bacillati</taxon>
        <taxon>Actinomycetota</taxon>
        <taxon>Coriobacteriia</taxon>
        <taxon>Coriobacteriales</taxon>
        <taxon>Atopobiaceae</taxon>
        <taxon>Lancefieldella</taxon>
    </lineage>
</organism>
<proteinExistence type="inferred from homology"/>
<feature type="coiled-coil region" evidence="5">
    <location>
        <begin position="376"/>
        <end position="410"/>
    </location>
</feature>
<dbReference type="EMBL" id="JABZGU010000001">
    <property type="protein sequence ID" value="MBF4802217.1"/>
    <property type="molecule type" value="Genomic_DNA"/>
</dbReference>
<sequence>MLLVLAVVVIVLIVSLVTLSSKLSQVKTLQEQSQTSSAELIRSSQELDRRVTDNMAKMQELMDTKLEKVREVVDQKLTSTLQNQTKQTDQRIAQLDARFDAFQRRVDDNMKATSQASTEQLGKVRETVDKQLSDMRKENEAKLELMRQTVDEKLQKTLDERMTQSFQRVSTQLEQVHQGLGEMRGLAEGVGDLKKVLSGVKTRGIVGEIQLGAILRDILSPEQYEENVATVSGSSERVEFAVKLPGESGETVWLPIDSKFPGDTYEHLVDAINAGNEEAIAAAKKGLETRIKAEAKDISTKYIAPPETTNFAILFLPFEGLYAEVVSQTGLLEQLQREYRVNVCGPSTMAALLNSLQMGFQSVAIQKHADEIQKVLSAVKTEFETYQAQLEKAQKQIRTAETTIDKILTTRTKAMNRKLRGVTALESLEDAQSTLGLVEGSVEDQEDDE</sequence>
<dbReference type="Proteomes" id="UP000787322">
    <property type="component" value="Unassembled WGS sequence"/>
</dbReference>
<dbReference type="AlphaFoldDB" id="A0A9D5X3S4"/>
<evidence type="ECO:0000256" key="1">
    <source>
        <dbReference type="ARBA" id="ARBA00003416"/>
    </source>
</evidence>
<dbReference type="Pfam" id="PF02646">
    <property type="entry name" value="RmuC"/>
    <property type="match status" value="1"/>
</dbReference>
<protein>
    <submittedName>
        <fullName evidence="6">DNA recombination protein RmuC</fullName>
    </submittedName>
</protein>
<keyword evidence="3 5" id="KW-0175">Coiled coil</keyword>
<dbReference type="PANTHER" id="PTHR30563:SF0">
    <property type="entry name" value="DNA RECOMBINATION PROTEIN RMUC"/>
    <property type="match status" value="1"/>
</dbReference>
<reference evidence="6" key="1">
    <citation type="submission" date="2020-04" db="EMBL/GenBank/DDBJ databases">
        <title>Deep metagenomics examines the oral microbiome during advanced dental caries in children, revealing novel taxa and co-occurrences with host molecules.</title>
        <authorList>
            <person name="Baker J.L."/>
            <person name="Morton J.T."/>
            <person name="Dinis M."/>
            <person name="Alvarez R."/>
            <person name="Tran N.C."/>
            <person name="Knight R."/>
            <person name="Edlund A."/>
        </authorList>
    </citation>
    <scope>NUCLEOTIDE SEQUENCE</scope>
    <source>
        <strain evidence="6">JCVI_3_bin.11</strain>
    </source>
</reference>
<dbReference type="SUPFAM" id="SSF58113">
    <property type="entry name" value="Apolipoprotein A-I"/>
    <property type="match status" value="1"/>
</dbReference>
<dbReference type="GO" id="GO:0006310">
    <property type="term" value="P:DNA recombination"/>
    <property type="evidence" value="ECO:0007669"/>
    <property type="project" value="UniProtKB-KW"/>
</dbReference>
<evidence type="ECO:0000313" key="7">
    <source>
        <dbReference type="Proteomes" id="UP000787322"/>
    </source>
</evidence>
<dbReference type="InterPro" id="IPR003798">
    <property type="entry name" value="DNA_recombination_RmuC"/>
</dbReference>
<dbReference type="PANTHER" id="PTHR30563">
    <property type="entry name" value="DNA RECOMBINATION PROTEIN RMUC"/>
    <property type="match status" value="1"/>
</dbReference>
<accession>A0A9D5X3S4</accession>
<comment type="caution">
    <text evidence="6">The sequence shown here is derived from an EMBL/GenBank/DDBJ whole genome shotgun (WGS) entry which is preliminary data.</text>
</comment>
<comment type="function">
    <text evidence="1">Involved in DNA recombination.</text>
</comment>
<evidence type="ECO:0000256" key="2">
    <source>
        <dbReference type="ARBA" id="ARBA00009840"/>
    </source>
</evidence>
<comment type="similarity">
    <text evidence="2">Belongs to the RmuC family.</text>
</comment>
<gene>
    <name evidence="6" type="primary">rmuC</name>
    <name evidence="6" type="ORF">HXK24_00065</name>
</gene>
<evidence type="ECO:0000313" key="6">
    <source>
        <dbReference type="EMBL" id="MBF4802217.1"/>
    </source>
</evidence>
<evidence type="ECO:0000256" key="5">
    <source>
        <dbReference type="SAM" id="Coils"/>
    </source>
</evidence>
<keyword evidence="4" id="KW-0233">DNA recombination</keyword>
<evidence type="ECO:0000256" key="4">
    <source>
        <dbReference type="ARBA" id="ARBA00023172"/>
    </source>
</evidence>